<dbReference type="InterPro" id="IPR026037">
    <property type="entry name" value="PgpA"/>
</dbReference>
<organism evidence="3">
    <name type="scientific">hydrothermal vent metagenome</name>
    <dbReference type="NCBI Taxonomy" id="652676"/>
    <lineage>
        <taxon>unclassified sequences</taxon>
        <taxon>metagenomes</taxon>
        <taxon>ecological metagenomes</taxon>
    </lineage>
</organism>
<keyword evidence="3" id="KW-0378">Hydrolase</keyword>
<sequence>MKNNKPIPAGYLKNPLHFFSLGFGSGLAPVAPGTLGTLAAIPVYVLLVQFELWVFLIITLFITVAGIYLCGYTSKALGVHDHSGIVIDEIAGYLITMIAVPFHWKWVIAGFVLFRFFDILKPWPISWLDRKVSGGFGIMIDDVLAGVFSLICLHLLVYFF</sequence>
<evidence type="ECO:0000259" key="2">
    <source>
        <dbReference type="Pfam" id="PF04608"/>
    </source>
</evidence>
<evidence type="ECO:0000256" key="1">
    <source>
        <dbReference type="SAM" id="Phobius"/>
    </source>
</evidence>
<dbReference type="GO" id="GO:0006629">
    <property type="term" value="P:lipid metabolic process"/>
    <property type="evidence" value="ECO:0007669"/>
    <property type="project" value="InterPro"/>
</dbReference>
<dbReference type="PANTHER" id="PTHR36305:SF1">
    <property type="entry name" value="PHOSPHATIDYLGLYCEROPHOSPHATASE A"/>
    <property type="match status" value="1"/>
</dbReference>
<reference evidence="3" key="1">
    <citation type="submission" date="2018-06" db="EMBL/GenBank/DDBJ databases">
        <authorList>
            <person name="Zhirakovskaya E."/>
        </authorList>
    </citation>
    <scope>NUCLEOTIDE SEQUENCE</scope>
</reference>
<dbReference type="EMBL" id="UOFG01000015">
    <property type="protein sequence ID" value="VAW58077.1"/>
    <property type="molecule type" value="Genomic_DNA"/>
</dbReference>
<dbReference type="CDD" id="cd06971">
    <property type="entry name" value="PgpA"/>
    <property type="match status" value="1"/>
</dbReference>
<dbReference type="Pfam" id="PF04608">
    <property type="entry name" value="PgpA"/>
    <property type="match status" value="1"/>
</dbReference>
<keyword evidence="1" id="KW-1133">Transmembrane helix</keyword>
<accession>A0A3B0X580</accession>
<dbReference type="InterPro" id="IPR036681">
    <property type="entry name" value="PgpA-like_sf"/>
</dbReference>
<gene>
    <name evidence="3" type="ORF">MNBD_GAMMA11-1349</name>
</gene>
<dbReference type="AlphaFoldDB" id="A0A3B0X580"/>
<keyword evidence="1" id="KW-0472">Membrane</keyword>
<dbReference type="InterPro" id="IPR007686">
    <property type="entry name" value="YutG/PgpA"/>
</dbReference>
<feature type="transmembrane region" description="Helical" evidence="1">
    <location>
        <begin position="91"/>
        <end position="116"/>
    </location>
</feature>
<evidence type="ECO:0000313" key="3">
    <source>
        <dbReference type="EMBL" id="VAW58077.1"/>
    </source>
</evidence>
<feature type="transmembrane region" description="Helical" evidence="1">
    <location>
        <begin position="136"/>
        <end position="159"/>
    </location>
</feature>
<protein>
    <submittedName>
        <fullName evidence="3">Phosphatidylglycerophosphatase A</fullName>
        <ecNumber evidence="3">3.1.3.27</ecNumber>
    </submittedName>
</protein>
<feature type="transmembrane region" description="Helical" evidence="1">
    <location>
        <begin position="21"/>
        <end position="46"/>
    </location>
</feature>
<dbReference type="GO" id="GO:0008962">
    <property type="term" value="F:phosphatidylglycerophosphatase activity"/>
    <property type="evidence" value="ECO:0007669"/>
    <property type="project" value="UniProtKB-EC"/>
</dbReference>
<dbReference type="PANTHER" id="PTHR36305">
    <property type="entry name" value="PHOSPHATIDYLGLYCEROPHOSPHATASE A"/>
    <property type="match status" value="1"/>
</dbReference>
<proteinExistence type="predicted"/>
<dbReference type="EC" id="3.1.3.27" evidence="3"/>
<dbReference type="PIRSF" id="PIRSF006162">
    <property type="entry name" value="PgpA"/>
    <property type="match status" value="1"/>
</dbReference>
<name>A0A3B0X580_9ZZZZ</name>
<feature type="transmembrane region" description="Helical" evidence="1">
    <location>
        <begin position="52"/>
        <end position="70"/>
    </location>
</feature>
<keyword evidence="1" id="KW-0812">Transmembrane</keyword>
<dbReference type="SUPFAM" id="SSF101307">
    <property type="entry name" value="YutG-like"/>
    <property type="match status" value="1"/>
</dbReference>
<feature type="domain" description="YutG/PgpA" evidence="2">
    <location>
        <begin position="19"/>
        <end position="156"/>
    </location>
</feature>